<dbReference type="HOGENOM" id="CLU_033716_1_2_11"/>
<dbReference type="PANTHER" id="PTHR46696">
    <property type="entry name" value="P450, PUTATIVE (EUROFUNG)-RELATED"/>
    <property type="match status" value="1"/>
</dbReference>
<dbReference type="PANTHER" id="PTHR46696:SF1">
    <property type="entry name" value="CYTOCHROME P450 YJIB-RELATED"/>
    <property type="match status" value="1"/>
</dbReference>
<gene>
    <name evidence="2" type="ordered locus">FraEuI1c_3279</name>
</gene>
<dbReference type="GO" id="GO:0016705">
    <property type="term" value="F:oxidoreductase activity, acting on paired donors, with incorporation or reduction of molecular oxygen"/>
    <property type="evidence" value="ECO:0007669"/>
    <property type="project" value="InterPro"/>
</dbReference>
<dbReference type="AlphaFoldDB" id="E3IVC7"/>
<protein>
    <submittedName>
        <fullName evidence="2">Putative cytochrome P450</fullName>
    </submittedName>
</protein>
<keyword evidence="3" id="KW-1185">Reference proteome</keyword>
<sequence length="442" mass="47341">MAGGCAAGESTQRDGIAMTYLSSKHPAVPYGETRRRGVPAARYPAHSDAPRLYGPGVSQSLAALYRQLRAEHGVVAPVLLEGDIPAWLVLGYREARFVASRGELFDRDSARWNAWDLVPPGWPLLPAVGKADSVMWVSGAEHARRSGAIHDVLTEVDLFELRSRCARIADELVDRFADTGEAELMYQYAHVLPARAIAGILGIPAHETAAVVLDLVRILDQGPDALDAHGRISALLARLVAQRRAAPGRDVISRLVAHPAALSDEEAIQDIFVLVGAGQQPTAYWIGNTLRLLLSDDRFATTLAGGRRSVGQAMAEVLWEDPPVANFTGRWAVRSTQLGGQRIQAGDMLVLGVAAANVDPTIRPDACVGSAGNQAHLAFGHGEHRCPVPAEELAEAIAETAVEVLLDRLPDITLAIPAHHLVWTPAVWVRGLAALPTTFTAV</sequence>
<dbReference type="Gene3D" id="1.10.630.10">
    <property type="entry name" value="Cytochrome P450"/>
    <property type="match status" value="1"/>
</dbReference>
<name>E3IVC7_PSEI1</name>
<dbReference type="PRINTS" id="PR00359">
    <property type="entry name" value="BP450"/>
</dbReference>
<evidence type="ECO:0000313" key="3">
    <source>
        <dbReference type="Proteomes" id="UP000002484"/>
    </source>
</evidence>
<comment type="similarity">
    <text evidence="1">Belongs to the cytochrome P450 family.</text>
</comment>
<proteinExistence type="inferred from homology"/>
<dbReference type="InterPro" id="IPR036396">
    <property type="entry name" value="Cyt_P450_sf"/>
</dbReference>
<dbReference type="GO" id="GO:0004497">
    <property type="term" value="F:monooxygenase activity"/>
    <property type="evidence" value="ECO:0007669"/>
    <property type="project" value="InterPro"/>
</dbReference>
<accession>E3IVC7</accession>
<dbReference type="InterPro" id="IPR002397">
    <property type="entry name" value="Cyt_P450_B"/>
</dbReference>
<dbReference type="SUPFAM" id="SSF48264">
    <property type="entry name" value="Cytochrome P450"/>
    <property type="match status" value="1"/>
</dbReference>
<evidence type="ECO:0000256" key="1">
    <source>
        <dbReference type="ARBA" id="ARBA00010617"/>
    </source>
</evidence>
<organism evidence="2 3">
    <name type="scientific">Pseudofrankia inefficax (strain DSM 45817 / CECT 9037 / DDB 130130 / EuI1c)</name>
    <name type="common">Frankia inefficax</name>
    <dbReference type="NCBI Taxonomy" id="298654"/>
    <lineage>
        <taxon>Bacteria</taxon>
        <taxon>Bacillati</taxon>
        <taxon>Actinomycetota</taxon>
        <taxon>Actinomycetes</taxon>
        <taxon>Frankiales</taxon>
        <taxon>Frankiaceae</taxon>
        <taxon>Pseudofrankia</taxon>
    </lineage>
</organism>
<evidence type="ECO:0000313" key="2">
    <source>
        <dbReference type="EMBL" id="ADP81291.1"/>
    </source>
</evidence>
<reference evidence="2 3" key="1">
    <citation type="submission" date="2010-10" db="EMBL/GenBank/DDBJ databases">
        <title>Complete sequence of Frankia sp. EuI1c.</title>
        <authorList>
            <consortium name="US DOE Joint Genome Institute"/>
            <person name="Lucas S."/>
            <person name="Copeland A."/>
            <person name="Lapidus A."/>
            <person name="Cheng J.-F."/>
            <person name="Bruce D."/>
            <person name="Goodwin L."/>
            <person name="Pitluck S."/>
            <person name="Chertkov O."/>
            <person name="Detter J.C."/>
            <person name="Han C."/>
            <person name="Tapia R."/>
            <person name="Land M."/>
            <person name="Hauser L."/>
            <person name="Jeffries C."/>
            <person name="Kyrpides N."/>
            <person name="Ivanova N."/>
            <person name="Mikhailova N."/>
            <person name="Beauchemin N."/>
            <person name="Sen A."/>
            <person name="Sur S.A."/>
            <person name="Gtari M."/>
            <person name="Wall L."/>
            <person name="Tisa L."/>
            <person name="Woyke T."/>
        </authorList>
    </citation>
    <scope>NUCLEOTIDE SEQUENCE [LARGE SCALE GENOMIC DNA]</scope>
    <source>
        <strain evidence="3">DSM 45817 / CECT 9037 / EuI1c</strain>
    </source>
</reference>
<dbReference type="GO" id="GO:0005506">
    <property type="term" value="F:iron ion binding"/>
    <property type="evidence" value="ECO:0007669"/>
    <property type="project" value="InterPro"/>
</dbReference>
<dbReference type="eggNOG" id="COG2124">
    <property type="taxonomic scope" value="Bacteria"/>
</dbReference>
<dbReference type="STRING" id="298654.FraEuI1c_3279"/>
<dbReference type="GO" id="GO:0020037">
    <property type="term" value="F:heme binding"/>
    <property type="evidence" value="ECO:0007669"/>
    <property type="project" value="InterPro"/>
</dbReference>
<dbReference type="KEGG" id="fri:FraEuI1c_3279"/>
<dbReference type="CDD" id="cd20623">
    <property type="entry name" value="CYP_unk"/>
    <property type="match status" value="1"/>
</dbReference>
<dbReference type="Proteomes" id="UP000002484">
    <property type="component" value="Chromosome"/>
</dbReference>
<dbReference type="EMBL" id="CP002299">
    <property type="protein sequence ID" value="ADP81291.1"/>
    <property type="molecule type" value="Genomic_DNA"/>
</dbReference>
<dbReference type="InParanoid" id="E3IVC7"/>